<name>A0ABV5FXR8_9MICC</name>
<evidence type="ECO:0000256" key="7">
    <source>
        <dbReference type="ARBA" id="ARBA00022679"/>
    </source>
</evidence>
<evidence type="ECO:0000256" key="2">
    <source>
        <dbReference type="ARBA" id="ARBA00004893"/>
    </source>
</evidence>
<accession>A0ABV5FXR8</accession>
<dbReference type="RefSeq" id="WP_378040700.1">
    <property type="nucleotide sequence ID" value="NZ_JBHLWH010000014.1"/>
</dbReference>
<comment type="function">
    <text evidence="1">Involved in the catabolism of quinolinic acid (QA).</text>
</comment>
<organism evidence="13 14">
    <name type="scientific">Citricoccus parietis</name>
    <dbReference type="NCBI Taxonomy" id="592307"/>
    <lineage>
        <taxon>Bacteria</taxon>
        <taxon>Bacillati</taxon>
        <taxon>Actinomycetota</taxon>
        <taxon>Actinomycetes</taxon>
        <taxon>Micrococcales</taxon>
        <taxon>Micrococcaceae</taxon>
        <taxon>Citricoccus</taxon>
    </lineage>
</organism>
<dbReference type="InterPro" id="IPR022412">
    <property type="entry name" value="Quinolinate_PRibosylTrfase_N"/>
</dbReference>
<protein>
    <recommendedName>
        <fullName evidence="4">nicotinate-nucleotide diphosphorylase (carboxylating)</fullName>
        <ecNumber evidence="4">2.4.2.19</ecNumber>
    </recommendedName>
    <alternativeName>
        <fullName evidence="8">Quinolinate phosphoribosyltransferase [decarboxylating]</fullName>
    </alternativeName>
</protein>
<proteinExistence type="inferred from homology"/>
<gene>
    <name evidence="13" type="primary">nadC</name>
    <name evidence="13" type="ORF">ACFFX0_08460</name>
</gene>
<keyword evidence="7 10" id="KW-0808">Transferase</keyword>
<dbReference type="PIRSF" id="PIRSF006250">
    <property type="entry name" value="NadC_ModD"/>
    <property type="match status" value="1"/>
</dbReference>
<dbReference type="EC" id="2.4.2.19" evidence="4"/>
<feature type="domain" description="Quinolinate phosphoribosyl transferase N-terminal" evidence="12">
    <location>
        <begin position="23"/>
        <end position="108"/>
    </location>
</feature>
<dbReference type="InterPro" id="IPR002638">
    <property type="entry name" value="Quinolinate_PRibosylTrfase_C"/>
</dbReference>
<comment type="catalytic activity">
    <reaction evidence="9">
        <text>nicotinate beta-D-ribonucleotide + CO2 + diphosphate = quinolinate + 5-phospho-alpha-D-ribose 1-diphosphate + 2 H(+)</text>
        <dbReference type="Rhea" id="RHEA:12733"/>
        <dbReference type="ChEBI" id="CHEBI:15378"/>
        <dbReference type="ChEBI" id="CHEBI:16526"/>
        <dbReference type="ChEBI" id="CHEBI:29959"/>
        <dbReference type="ChEBI" id="CHEBI:33019"/>
        <dbReference type="ChEBI" id="CHEBI:57502"/>
        <dbReference type="ChEBI" id="CHEBI:58017"/>
        <dbReference type="EC" id="2.4.2.19"/>
    </reaction>
</comment>
<dbReference type="InterPro" id="IPR036068">
    <property type="entry name" value="Nicotinate_pribotase-like_C"/>
</dbReference>
<dbReference type="Proteomes" id="UP001589575">
    <property type="component" value="Unassembled WGS sequence"/>
</dbReference>
<evidence type="ECO:0000256" key="10">
    <source>
        <dbReference type="PIRNR" id="PIRNR006250"/>
    </source>
</evidence>
<evidence type="ECO:0000256" key="8">
    <source>
        <dbReference type="ARBA" id="ARBA00033102"/>
    </source>
</evidence>
<dbReference type="Pfam" id="PF02749">
    <property type="entry name" value="QRPTase_N"/>
    <property type="match status" value="1"/>
</dbReference>
<reference evidence="13 14" key="1">
    <citation type="submission" date="2024-09" db="EMBL/GenBank/DDBJ databases">
        <authorList>
            <person name="Sun Q."/>
            <person name="Mori K."/>
        </authorList>
    </citation>
    <scope>NUCLEOTIDE SEQUENCE [LARGE SCALE GENOMIC DNA]</scope>
    <source>
        <strain evidence="13 14">CCM 7609</strain>
    </source>
</reference>
<comment type="similarity">
    <text evidence="3 10">Belongs to the NadC/ModD family.</text>
</comment>
<dbReference type="GO" id="GO:0004514">
    <property type="term" value="F:nicotinate-nucleotide diphosphorylase (carboxylating) activity"/>
    <property type="evidence" value="ECO:0007669"/>
    <property type="project" value="UniProtKB-EC"/>
</dbReference>
<evidence type="ECO:0000256" key="5">
    <source>
        <dbReference type="ARBA" id="ARBA00022642"/>
    </source>
</evidence>
<dbReference type="InterPro" id="IPR013785">
    <property type="entry name" value="Aldolase_TIM"/>
</dbReference>
<dbReference type="EMBL" id="JBHMFI010000001">
    <property type="protein sequence ID" value="MFB9071224.1"/>
    <property type="molecule type" value="Genomic_DNA"/>
</dbReference>
<evidence type="ECO:0000256" key="1">
    <source>
        <dbReference type="ARBA" id="ARBA00003237"/>
    </source>
</evidence>
<evidence type="ECO:0000313" key="13">
    <source>
        <dbReference type="EMBL" id="MFB9071224.1"/>
    </source>
</evidence>
<evidence type="ECO:0000256" key="3">
    <source>
        <dbReference type="ARBA" id="ARBA00009400"/>
    </source>
</evidence>
<dbReference type="PANTHER" id="PTHR32179:SF3">
    <property type="entry name" value="NICOTINATE-NUCLEOTIDE PYROPHOSPHORYLASE [CARBOXYLATING]"/>
    <property type="match status" value="1"/>
</dbReference>
<dbReference type="Gene3D" id="3.20.20.70">
    <property type="entry name" value="Aldolase class I"/>
    <property type="match status" value="1"/>
</dbReference>
<sequence>MTDLRHIDALVTAALDEDAPWGDLTSEALIPAEALLDARLVAREPGVFSGSEVFAAAFRLVDPQIRVHLLAADGERFESGAVLAEVSGPARGILQAERIGLNFVQRMSGIATQTARFVAAAAGTGARIVDTRKTTPGLRLLERQAVRDGGGRNHRTTLSDAVMVKDNHLAAVLGAGLSVTEALVQMRARLPHTTHVEVEVDRLDQIPAVLAAGVDTVMLDNFTLDELRQGVALIRGAALVEASGGVDLDSVAGIAATGVDVISVGALTHSVRSLDLGLDVASRDAAVDAAVDASVAASVAASVDPATAEARLPNEAAPEPATAP</sequence>
<dbReference type="PANTHER" id="PTHR32179">
    <property type="entry name" value="NICOTINATE-NUCLEOTIDE PYROPHOSPHORYLASE [CARBOXYLATING]"/>
    <property type="match status" value="1"/>
</dbReference>
<evidence type="ECO:0000256" key="9">
    <source>
        <dbReference type="ARBA" id="ARBA00047445"/>
    </source>
</evidence>
<dbReference type="SUPFAM" id="SSF54675">
    <property type="entry name" value="Nicotinate/Quinolinate PRTase N-terminal domain-like"/>
    <property type="match status" value="1"/>
</dbReference>
<evidence type="ECO:0000259" key="12">
    <source>
        <dbReference type="Pfam" id="PF02749"/>
    </source>
</evidence>
<feature type="domain" description="Quinolinate phosphoribosyl transferase C-terminal" evidence="11">
    <location>
        <begin position="110"/>
        <end position="279"/>
    </location>
</feature>
<dbReference type="NCBIfam" id="TIGR00078">
    <property type="entry name" value="nadC"/>
    <property type="match status" value="1"/>
</dbReference>
<evidence type="ECO:0000259" key="11">
    <source>
        <dbReference type="Pfam" id="PF01729"/>
    </source>
</evidence>
<dbReference type="Pfam" id="PF01729">
    <property type="entry name" value="QRPTase_C"/>
    <property type="match status" value="1"/>
</dbReference>
<evidence type="ECO:0000256" key="4">
    <source>
        <dbReference type="ARBA" id="ARBA00011944"/>
    </source>
</evidence>
<keyword evidence="14" id="KW-1185">Reference proteome</keyword>
<dbReference type="InterPro" id="IPR027277">
    <property type="entry name" value="NadC/ModD"/>
</dbReference>
<comment type="pathway">
    <text evidence="2">Cofactor biosynthesis; NAD(+) biosynthesis; nicotinate D-ribonucleotide from quinolinate: step 1/1.</text>
</comment>
<keyword evidence="6 10" id="KW-0328">Glycosyltransferase</keyword>
<keyword evidence="5" id="KW-0662">Pyridine nucleotide biosynthesis</keyword>
<dbReference type="InterPro" id="IPR037128">
    <property type="entry name" value="Quinolinate_PRibosylTase_N_sf"/>
</dbReference>
<evidence type="ECO:0000313" key="14">
    <source>
        <dbReference type="Proteomes" id="UP001589575"/>
    </source>
</evidence>
<comment type="caution">
    <text evidence="13">The sequence shown here is derived from an EMBL/GenBank/DDBJ whole genome shotgun (WGS) entry which is preliminary data.</text>
</comment>
<dbReference type="SUPFAM" id="SSF51690">
    <property type="entry name" value="Nicotinate/Quinolinate PRTase C-terminal domain-like"/>
    <property type="match status" value="1"/>
</dbReference>
<evidence type="ECO:0000256" key="6">
    <source>
        <dbReference type="ARBA" id="ARBA00022676"/>
    </source>
</evidence>
<dbReference type="InterPro" id="IPR004393">
    <property type="entry name" value="NadC"/>
</dbReference>
<dbReference type="Gene3D" id="3.90.1170.20">
    <property type="entry name" value="Quinolinate phosphoribosyl transferase, N-terminal domain"/>
    <property type="match status" value="1"/>
</dbReference>
<dbReference type="CDD" id="cd01572">
    <property type="entry name" value="QPRTase"/>
    <property type="match status" value="1"/>
</dbReference>